<reference evidence="2" key="1">
    <citation type="journal article" date="2023" name="Front. Plant Sci.">
        <title>Chromosomal-level genome assembly of Melastoma candidum provides insights into trichome evolution.</title>
        <authorList>
            <person name="Zhong Y."/>
            <person name="Wu W."/>
            <person name="Sun C."/>
            <person name="Zou P."/>
            <person name="Liu Y."/>
            <person name="Dai S."/>
            <person name="Zhou R."/>
        </authorList>
    </citation>
    <scope>NUCLEOTIDE SEQUENCE [LARGE SCALE GENOMIC DNA]</scope>
</reference>
<sequence length="556" mass="62820">MPNNFWVLFLSHRGIPAGRVIGGAAEVKMDKASFIPRGKHPEIIVPMIVAMKGRGCTGKTTLARELASSFLLRGYECSLFSYDDVRASIRETLGLSSADEDVRSRESHDDLAYQALWQIASSDLSVASSGRQPKPRIIVIDCSLSLRSHLDKLLEIFKISPRYFSDPFLAVVECRPSDELTWRWWLEGRAATAVAAADKPSSWEDIEKEVSDYVDYSMDDIPCLIVDTSDSRKSARDHAANVISWLLSYYRGDKNSDSTTAEAERCQQSGWRHFSHPHTLFPYPNYIAEMKNNESTVICALCQGSPSSSVYGCSPCGFYLDESCAELPPVINFGGRDFDLGQTGNSDLRKSGNCLLCNSSSGVLYTERFYGLQIHPKCAQIPRRIKHTCHEHCLELKSLIFREAFICFACGNAGRFTCYYCTECNIYFHLVCTLYLEARVSHERHWHPLVLCTIPTDGTNEYYCEICAEERHPDLWAYYCANCEYEAHVSCVNPNIKPCHPDVFLSANRGEGMLKHRQPRLSMDEYKPFLREIAGPQLAWESVDSQEESKVESKPE</sequence>
<proteinExistence type="predicted"/>
<gene>
    <name evidence="1" type="ORF">MLD38_038058</name>
</gene>
<accession>A0ACB9KYV5</accession>
<evidence type="ECO:0000313" key="2">
    <source>
        <dbReference type="Proteomes" id="UP001057402"/>
    </source>
</evidence>
<name>A0ACB9KYV5_9MYRT</name>
<comment type="caution">
    <text evidence="1">The sequence shown here is derived from an EMBL/GenBank/DDBJ whole genome shotgun (WGS) entry which is preliminary data.</text>
</comment>
<keyword evidence="2" id="KW-1185">Reference proteome</keyword>
<dbReference type="EMBL" id="CM042891">
    <property type="protein sequence ID" value="KAI4302287.1"/>
    <property type="molecule type" value="Genomic_DNA"/>
</dbReference>
<evidence type="ECO:0000313" key="1">
    <source>
        <dbReference type="EMBL" id="KAI4302287.1"/>
    </source>
</evidence>
<dbReference type="Proteomes" id="UP001057402">
    <property type="component" value="Chromosome 12"/>
</dbReference>
<protein>
    <submittedName>
        <fullName evidence="1">Uncharacterized protein</fullName>
    </submittedName>
</protein>
<organism evidence="1 2">
    <name type="scientific">Melastoma candidum</name>
    <dbReference type="NCBI Taxonomy" id="119954"/>
    <lineage>
        <taxon>Eukaryota</taxon>
        <taxon>Viridiplantae</taxon>
        <taxon>Streptophyta</taxon>
        <taxon>Embryophyta</taxon>
        <taxon>Tracheophyta</taxon>
        <taxon>Spermatophyta</taxon>
        <taxon>Magnoliopsida</taxon>
        <taxon>eudicotyledons</taxon>
        <taxon>Gunneridae</taxon>
        <taxon>Pentapetalae</taxon>
        <taxon>rosids</taxon>
        <taxon>malvids</taxon>
        <taxon>Myrtales</taxon>
        <taxon>Melastomataceae</taxon>
        <taxon>Melastomatoideae</taxon>
        <taxon>Melastomateae</taxon>
        <taxon>Melastoma</taxon>
    </lineage>
</organism>